<dbReference type="RefSeq" id="WP_058257964.1">
    <property type="nucleotide sequence ID" value="NZ_DUPS01000029.1"/>
</dbReference>
<accession>A0A0K8J4M2</accession>
<dbReference type="HAMAP" id="MF_00412">
    <property type="entry name" value="ProA"/>
    <property type="match status" value="1"/>
</dbReference>
<dbReference type="InterPro" id="IPR016163">
    <property type="entry name" value="Ald_DH_C"/>
</dbReference>
<dbReference type="Gene3D" id="3.40.605.10">
    <property type="entry name" value="Aldehyde Dehydrogenase, Chain A, domain 1"/>
    <property type="match status" value="1"/>
</dbReference>
<dbReference type="InterPro" id="IPR016161">
    <property type="entry name" value="Ald_DH/histidinol_DH"/>
</dbReference>
<evidence type="ECO:0000256" key="2">
    <source>
        <dbReference type="ARBA" id="ARBA00022605"/>
    </source>
</evidence>
<dbReference type="Pfam" id="PF00171">
    <property type="entry name" value="Aldedh"/>
    <property type="match status" value="2"/>
</dbReference>
<keyword evidence="2 7" id="KW-0028">Amino-acid biosynthesis</keyword>
<dbReference type="PANTHER" id="PTHR11063:SF8">
    <property type="entry name" value="DELTA-1-PYRROLINE-5-CARBOXYLATE SYNTHASE"/>
    <property type="match status" value="1"/>
</dbReference>
<dbReference type="InterPro" id="IPR020593">
    <property type="entry name" value="G-glutamylP_reductase_CS"/>
</dbReference>
<keyword evidence="10" id="KW-1185">Reference proteome</keyword>
<evidence type="ECO:0000256" key="4">
    <source>
        <dbReference type="ARBA" id="ARBA00022857"/>
    </source>
</evidence>
<reference evidence="10" key="1">
    <citation type="submission" date="2015-09" db="EMBL/GenBank/DDBJ databases">
        <authorList>
            <person name="Wibberg D."/>
        </authorList>
    </citation>
    <scope>NUCLEOTIDE SEQUENCE [LARGE SCALE GENOMIC DNA]</scope>
    <source>
        <strain evidence="10">SD1D</strain>
    </source>
</reference>
<feature type="domain" description="Aldehyde dehydrogenase" evidence="8">
    <location>
        <begin position="315"/>
        <end position="377"/>
    </location>
</feature>
<dbReference type="EMBL" id="LN879430">
    <property type="protein sequence ID" value="CUH92611.1"/>
    <property type="molecule type" value="Genomic_DNA"/>
</dbReference>
<dbReference type="InterPro" id="IPR012134">
    <property type="entry name" value="Glu-5-SA_DH"/>
</dbReference>
<protein>
    <recommendedName>
        <fullName evidence="7">Gamma-glutamyl phosphate reductase</fullName>
        <shortName evidence="7">GPR</shortName>
        <ecNumber evidence="7">1.2.1.41</ecNumber>
    </recommendedName>
    <alternativeName>
        <fullName evidence="7">Glutamate-5-semialdehyde dehydrogenase</fullName>
    </alternativeName>
    <alternativeName>
        <fullName evidence="7">Glutamyl-gamma-semialdehyde dehydrogenase</fullName>
        <shortName evidence="7">GSA dehydrogenase</shortName>
    </alternativeName>
</protein>
<evidence type="ECO:0000256" key="3">
    <source>
        <dbReference type="ARBA" id="ARBA00022650"/>
    </source>
</evidence>
<evidence type="ECO:0000256" key="7">
    <source>
        <dbReference type="HAMAP-Rule" id="MF_00412"/>
    </source>
</evidence>
<dbReference type="GO" id="GO:0050661">
    <property type="term" value="F:NADP binding"/>
    <property type="evidence" value="ECO:0007669"/>
    <property type="project" value="InterPro"/>
</dbReference>
<dbReference type="PANTHER" id="PTHR11063">
    <property type="entry name" value="GLUTAMATE SEMIALDEHYDE DEHYDROGENASE"/>
    <property type="match status" value="1"/>
</dbReference>
<keyword evidence="4 7" id="KW-0521">NADP</keyword>
<dbReference type="GO" id="GO:0005737">
    <property type="term" value="C:cytoplasm"/>
    <property type="evidence" value="ECO:0007669"/>
    <property type="project" value="UniProtKB-SubCell"/>
</dbReference>
<dbReference type="AlphaFoldDB" id="A0A0K8J4M2"/>
<dbReference type="OrthoDB" id="9809970at2"/>
<dbReference type="InterPro" id="IPR015590">
    <property type="entry name" value="Aldehyde_DH_dom"/>
</dbReference>
<evidence type="ECO:0000313" key="9">
    <source>
        <dbReference type="EMBL" id="CUH92611.1"/>
    </source>
</evidence>
<keyword evidence="7" id="KW-0963">Cytoplasm</keyword>
<keyword evidence="5 7" id="KW-0560">Oxidoreductase</keyword>
<evidence type="ECO:0000256" key="5">
    <source>
        <dbReference type="ARBA" id="ARBA00023002"/>
    </source>
</evidence>
<gene>
    <name evidence="7 9" type="primary">proA</name>
    <name evidence="9" type="ORF">SD1D_1065</name>
</gene>
<organism evidence="9 10">
    <name type="scientific">Herbinix luporum</name>
    <dbReference type="NCBI Taxonomy" id="1679721"/>
    <lineage>
        <taxon>Bacteria</taxon>
        <taxon>Bacillati</taxon>
        <taxon>Bacillota</taxon>
        <taxon>Clostridia</taxon>
        <taxon>Lachnospirales</taxon>
        <taxon>Lachnospiraceae</taxon>
        <taxon>Herbinix</taxon>
    </lineage>
</organism>
<comment type="catalytic activity">
    <reaction evidence="6 7">
        <text>L-glutamate 5-semialdehyde + phosphate + NADP(+) = L-glutamyl 5-phosphate + NADPH + H(+)</text>
        <dbReference type="Rhea" id="RHEA:19541"/>
        <dbReference type="ChEBI" id="CHEBI:15378"/>
        <dbReference type="ChEBI" id="CHEBI:43474"/>
        <dbReference type="ChEBI" id="CHEBI:57783"/>
        <dbReference type="ChEBI" id="CHEBI:58066"/>
        <dbReference type="ChEBI" id="CHEBI:58274"/>
        <dbReference type="ChEBI" id="CHEBI:58349"/>
        <dbReference type="EC" id="1.2.1.41"/>
    </reaction>
</comment>
<dbReference type="InterPro" id="IPR016162">
    <property type="entry name" value="Ald_DH_N"/>
</dbReference>
<proteinExistence type="inferred from homology"/>
<dbReference type="KEGG" id="hsd:SD1D_1065"/>
<dbReference type="GO" id="GO:0055129">
    <property type="term" value="P:L-proline biosynthetic process"/>
    <property type="evidence" value="ECO:0007669"/>
    <property type="project" value="UniProtKB-UniRule"/>
</dbReference>
<evidence type="ECO:0000259" key="8">
    <source>
        <dbReference type="Pfam" id="PF00171"/>
    </source>
</evidence>
<dbReference type="Gene3D" id="3.40.309.10">
    <property type="entry name" value="Aldehyde Dehydrogenase, Chain A, domain 2"/>
    <property type="match status" value="1"/>
</dbReference>
<feature type="domain" description="Aldehyde dehydrogenase" evidence="8">
    <location>
        <begin position="11"/>
        <end position="281"/>
    </location>
</feature>
<dbReference type="NCBIfam" id="TIGR00407">
    <property type="entry name" value="proA"/>
    <property type="match status" value="1"/>
</dbReference>
<dbReference type="InterPro" id="IPR000965">
    <property type="entry name" value="GPR_dom"/>
</dbReference>
<dbReference type="SUPFAM" id="SSF53720">
    <property type="entry name" value="ALDH-like"/>
    <property type="match status" value="1"/>
</dbReference>
<dbReference type="EC" id="1.2.1.41" evidence="7"/>
<comment type="similarity">
    <text evidence="7">Belongs to the gamma-glutamyl phosphate reductase family.</text>
</comment>
<dbReference type="CDD" id="cd07079">
    <property type="entry name" value="ALDH_F18-19_ProA-GPR"/>
    <property type="match status" value="1"/>
</dbReference>
<dbReference type="GO" id="GO:0004350">
    <property type="term" value="F:glutamate-5-semialdehyde dehydrogenase activity"/>
    <property type="evidence" value="ECO:0007669"/>
    <property type="project" value="UniProtKB-UniRule"/>
</dbReference>
<evidence type="ECO:0000256" key="6">
    <source>
        <dbReference type="ARBA" id="ARBA00049024"/>
    </source>
</evidence>
<dbReference type="FunFam" id="3.40.309.10:FF:000006">
    <property type="entry name" value="Gamma-glutamyl phosphate reductase"/>
    <property type="match status" value="1"/>
</dbReference>
<name>A0A0K8J4M2_9FIRM</name>
<dbReference type="NCBIfam" id="NF001221">
    <property type="entry name" value="PRK00197.1"/>
    <property type="match status" value="1"/>
</dbReference>
<evidence type="ECO:0000256" key="1">
    <source>
        <dbReference type="ARBA" id="ARBA00004985"/>
    </source>
</evidence>
<dbReference type="PIRSF" id="PIRSF000151">
    <property type="entry name" value="GPR"/>
    <property type="match status" value="1"/>
</dbReference>
<dbReference type="UniPathway" id="UPA00098">
    <property type="reaction ID" value="UER00360"/>
</dbReference>
<dbReference type="PROSITE" id="PS01223">
    <property type="entry name" value="PROA"/>
    <property type="match status" value="1"/>
</dbReference>
<sequence length="415" mass="45464">MRSLEEIGMLAKKASVKLALLLQDEKNKALKACAAALIDMQDKILEANQEDVKRSRENGVKESLIDRLMLTPERIKAMADGLIEVSALPDPIGEVISMQLRPNGLTIGEKRVPLGVIGMIYESRPNVTADAFALCFKTGNAVILRGGSDAIKSNMAIVAALHKGLKEAGVTKDAVLLIEDTSREIANKMMRLDDYIDVLIPRGGAGLIGSVKENSSIPVIETGTGNCHIYVDEFADFDMALDIIDNAKTQRLGVCNTCESLVIHEKISKEFIPKLYQRLNAKGIEIRADERACAICSEFTPATEEDYATEYLDKIISLKVVDSIDEAILHINKYNTKHSDAIITKDYNNAMKFHNEIDAAAVYVNASTRFTDGNEFGFGAEIGISTQKLHARGPMGLKALTTTKYIIFGNGQIRQ</sequence>
<keyword evidence="3 7" id="KW-0641">Proline biosynthesis</keyword>
<evidence type="ECO:0000313" key="10">
    <source>
        <dbReference type="Proteomes" id="UP000196053"/>
    </source>
</evidence>
<comment type="pathway">
    <text evidence="1 7">Amino-acid biosynthesis; L-proline biosynthesis; L-glutamate 5-semialdehyde from L-glutamate: step 2/2.</text>
</comment>
<dbReference type="Proteomes" id="UP000196053">
    <property type="component" value="Chromosome I"/>
</dbReference>
<comment type="subcellular location">
    <subcellularLocation>
        <location evidence="7">Cytoplasm</location>
    </subcellularLocation>
</comment>
<comment type="function">
    <text evidence="7">Catalyzes the NADPH-dependent reduction of L-glutamate 5-phosphate into L-glutamate 5-semialdehyde and phosphate. The product spontaneously undergoes cyclization to form 1-pyrroline-5-carboxylate.</text>
</comment>